<keyword evidence="1" id="KW-0472">Membrane</keyword>
<proteinExistence type="predicted"/>
<accession>A0A7C9LLH4</accession>
<gene>
    <name evidence="2" type="ORF">GO986_12055</name>
</gene>
<dbReference type="Proteomes" id="UP000483286">
    <property type="component" value="Unassembled WGS sequence"/>
</dbReference>
<keyword evidence="3" id="KW-1185">Reference proteome</keyword>
<sequence length="133" mass="14853">MPPSPPHPAWRSRLRRFFIHSLIFVAATLLFLVAVITALLKGWLSADQTVFILSLGGMVGGITLIARFMLPRINHQRDAGLAKILADVTAQKYKAAPDEAWLFIRRGWWTRDRQLTPAGQQVLASLPAAKGRR</sequence>
<feature type="transmembrane region" description="Helical" evidence="1">
    <location>
        <begin position="21"/>
        <end position="44"/>
    </location>
</feature>
<feature type="transmembrane region" description="Helical" evidence="1">
    <location>
        <begin position="50"/>
        <end position="70"/>
    </location>
</feature>
<dbReference type="RefSeq" id="WP_157459553.1">
    <property type="nucleotide sequence ID" value="NZ_WQLB01000015.1"/>
</dbReference>
<dbReference type="EMBL" id="WQLB01000015">
    <property type="protein sequence ID" value="MVN87498.1"/>
    <property type="molecule type" value="Genomic_DNA"/>
</dbReference>
<keyword evidence="1" id="KW-0812">Transmembrane</keyword>
<evidence type="ECO:0000256" key="1">
    <source>
        <dbReference type="SAM" id="Phobius"/>
    </source>
</evidence>
<evidence type="ECO:0000313" key="2">
    <source>
        <dbReference type="EMBL" id="MVN87498.1"/>
    </source>
</evidence>
<organism evidence="2 3">
    <name type="scientific">Deinococcus arboris</name>
    <dbReference type="NCBI Taxonomy" id="2682977"/>
    <lineage>
        <taxon>Bacteria</taxon>
        <taxon>Thermotogati</taxon>
        <taxon>Deinococcota</taxon>
        <taxon>Deinococci</taxon>
        <taxon>Deinococcales</taxon>
        <taxon>Deinococcaceae</taxon>
        <taxon>Deinococcus</taxon>
    </lineage>
</organism>
<comment type="caution">
    <text evidence="2">The sequence shown here is derived from an EMBL/GenBank/DDBJ whole genome shotgun (WGS) entry which is preliminary data.</text>
</comment>
<evidence type="ECO:0000313" key="3">
    <source>
        <dbReference type="Proteomes" id="UP000483286"/>
    </source>
</evidence>
<keyword evidence="1" id="KW-1133">Transmembrane helix</keyword>
<name>A0A7C9LLH4_9DEIO</name>
<protein>
    <submittedName>
        <fullName evidence="2">Uncharacterized protein</fullName>
    </submittedName>
</protein>
<reference evidence="2 3" key="1">
    <citation type="submission" date="2019-12" db="EMBL/GenBank/DDBJ databases">
        <title>Deinococcus sp. HMF7620 Genome sequencing and assembly.</title>
        <authorList>
            <person name="Kang H."/>
            <person name="Kim H."/>
            <person name="Joh K."/>
        </authorList>
    </citation>
    <scope>NUCLEOTIDE SEQUENCE [LARGE SCALE GENOMIC DNA]</scope>
    <source>
        <strain evidence="2 3">HMF7620</strain>
    </source>
</reference>
<dbReference type="AlphaFoldDB" id="A0A7C9LLH4"/>